<dbReference type="PANTHER" id="PTHR22930">
    <property type="match status" value="1"/>
</dbReference>
<keyword evidence="8" id="KW-0479">Metal-binding</keyword>
<dbReference type="GO" id="GO:0016787">
    <property type="term" value="F:hydrolase activity"/>
    <property type="evidence" value="ECO:0007669"/>
    <property type="project" value="UniProtKB-KW"/>
</dbReference>
<keyword evidence="10" id="KW-0539">Nucleus</keyword>
<evidence type="ECO:0000256" key="12">
    <source>
        <dbReference type="ARBA" id="ARBA00045850"/>
    </source>
</evidence>
<evidence type="ECO:0000256" key="1">
    <source>
        <dbReference type="ARBA" id="ARBA00001968"/>
    </source>
</evidence>
<evidence type="ECO:0000256" key="7">
    <source>
        <dbReference type="ARBA" id="ARBA00022722"/>
    </source>
</evidence>
<dbReference type="GO" id="GO:0005634">
    <property type="term" value="C:nucleus"/>
    <property type="evidence" value="ECO:0007669"/>
    <property type="project" value="UniProtKB-SubCell"/>
</dbReference>
<organism evidence="14 15">
    <name type="scientific">Gadus morhua</name>
    <name type="common">Atlantic cod</name>
    <dbReference type="NCBI Taxonomy" id="8049"/>
    <lineage>
        <taxon>Eukaryota</taxon>
        <taxon>Metazoa</taxon>
        <taxon>Chordata</taxon>
        <taxon>Craniata</taxon>
        <taxon>Vertebrata</taxon>
        <taxon>Euteleostomi</taxon>
        <taxon>Actinopterygii</taxon>
        <taxon>Neopterygii</taxon>
        <taxon>Teleostei</taxon>
        <taxon>Neoteleostei</taxon>
        <taxon>Acanthomorphata</taxon>
        <taxon>Zeiogadaria</taxon>
        <taxon>Gadariae</taxon>
        <taxon>Gadiformes</taxon>
        <taxon>Gadoidei</taxon>
        <taxon>Gadidae</taxon>
        <taxon>Gadus</taxon>
    </lineage>
</organism>
<dbReference type="PANTHER" id="PTHR22930:SF267">
    <property type="entry name" value="NUCLEASE HARBI1-RELATED"/>
    <property type="match status" value="1"/>
</dbReference>
<proteinExistence type="inferred from homology"/>
<comment type="cofactor">
    <cofactor evidence="1">
        <name>a divalent metal cation</name>
        <dbReference type="ChEBI" id="CHEBI:60240"/>
    </cofactor>
</comment>
<dbReference type="InterPro" id="IPR045249">
    <property type="entry name" value="HARBI1-like"/>
</dbReference>
<dbReference type="InterPro" id="IPR026103">
    <property type="entry name" value="HARBI1_animal"/>
</dbReference>
<sequence length="191" mass="21571">MNYSIHFNSIGTKDEEEAFVNRNNFHSINTQVICDATLRVTDLVAKWPGSTHDSFVLMNSGTGIKFNEGEMPGGWLLEDSGYALRPWLMTPILHPATEPDESYSRAQRKTRSVVERCIGVVKSRFRCIDRSGGVLQYTPERACKIITCAFILHHICIIYVPLANPEGDVPVPAPCNTGMQVRQDLIRRRFM</sequence>
<reference evidence="14" key="1">
    <citation type="submission" date="2025-08" db="UniProtKB">
        <authorList>
            <consortium name="Ensembl"/>
        </authorList>
    </citation>
    <scope>IDENTIFICATION</scope>
</reference>
<dbReference type="InterPro" id="IPR027806">
    <property type="entry name" value="HARBI1_dom"/>
</dbReference>
<keyword evidence="7" id="KW-0540">Nuclease</keyword>
<evidence type="ECO:0000256" key="2">
    <source>
        <dbReference type="ARBA" id="ARBA00004123"/>
    </source>
</evidence>
<evidence type="ECO:0000313" key="15">
    <source>
        <dbReference type="Proteomes" id="UP000694546"/>
    </source>
</evidence>
<reference evidence="14" key="2">
    <citation type="submission" date="2025-09" db="UniProtKB">
        <authorList>
            <consortium name="Ensembl"/>
        </authorList>
    </citation>
    <scope>IDENTIFICATION</scope>
</reference>
<feature type="domain" description="DDE Tnp4" evidence="13">
    <location>
        <begin position="14"/>
        <end position="153"/>
    </location>
</feature>
<dbReference type="AlphaFoldDB" id="A0A8C5A3P3"/>
<keyword evidence="15" id="KW-1185">Reference proteome</keyword>
<dbReference type="GeneTree" id="ENSGT00940000154348"/>
<evidence type="ECO:0000259" key="13">
    <source>
        <dbReference type="Pfam" id="PF13359"/>
    </source>
</evidence>
<dbReference type="GO" id="GO:0046872">
    <property type="term" value="F:metal ion binding"/>
    <property type="evidence" value="ECO:0007669"/>
    <property type="project" value="UniProtKB-KW"/>
</dbReference>
<accession>A0A8C5A3P3</accession>
<evidence type="ECO:0000256" key="5">
    <source>
        <dbReference type="ARBA" id="ARBA00015519"/>
    </source>
</evidence>
<evidence type="ECO:0000256" key="11">
    <source>
        <dbReference type="ARBA" id="ARBA00030126"/>
    </source>
</evidence>
<dbReference type="OMA" id="NMCINER"/>
<name>A0A8C5A3P3_GADMO</name>
<comment type="similarity">
    <text evidence="4">Belongs to the HARBI1 family.</text>
</comment>
<evidence type="ECO:0000313" key="14">
    <source>
        <dbReference type="Ensembl" id="ENSGMOP00000026053.1"/>
    </source>
</evidence>
<dbReference type="Ensembl" id="ENSGMOT00000034778.1">
    <property type="protein sequence ID" value="ENSGMOP00000026053.1"/>
    <property type="gene ID" value="ENSGMOG00000031846.1"/>
</dbReference>
<protein>
    <recommendedName>
        <fullName evidence="5">Putative nuclease HARBI1</fullName>
    </recommendedName>
    <alternativeName>
        <fullName evidence="11">Harbinger transposase-derived nuclease</fullName>
    </alternativeName>
</protein>
<comment type="subcellular location">
    <subcellularLocation>
        <location evidence="3">Cytoplasm</location>
    </subcellularLocation>
    <subcellularLocation>
        <location evidence="2">Nucleus</location>
    </subcellularLocation>
</comment>
<evidence type="ECO:0000256" key="4">
    <source>
        <dbReference type="ARBA" id="ARBA00006958"/>
    </source>
</evidence>
<evidence type="ECO:0000256" key="8">
    <source>
        <dbReference type="ARBA" id="ARBA00022723"/>
    </source>
</evidence>
<evidence type="ECO:0000256" key="10">
    <source>
        <dbReference type="ARBA" id="ARBA00023242"/>
    </source>
</evidence>
<keyword evidence="6" id="KW-0963">Cytoplasm</keyword>
<evidence type="ECO:0000256" key="9">
    <source>
        <dbReference type="ARBA" id="ARBA00022801"/>
    </source>
</evidence>
<comment type="function">
    <text evidence="12">Transposase-derived protein that may have nuclease activity. Does not have transposase activity.</text>
</comment>
<evidence type="ECO:0000256" key="6">
    <source>
        <dbReference type="ARBA" id="ARBA00022490"/>
    </source>
</evidence>
<dbReference type="Proteomes" id="UP000694546">
    <property type="component" value="Chromosome 18"/>
</dbReference>
<dbReference type="GO" id="GO:0005737">
    <property type="term" value="C:cytoplasm"/>
    <property type="evidence" value="ECO:0007669"/>
    <property type="project" value="UniProtKB-SubCell"/>
</dbReference>
<dbReference type="Pfam" id="PF13359">
    <property type="entry name" value="DDE_Tnp_4"/>
    <property type="match status" value="1"/>
</dbReference>
<dbReference type="PRINTS" id="PR02086">
    <property type="entry name" value="PUTNUCHARBI1"/>
</dbReference>
<evidence type="ECO:0000256" key="3">
    <source>
        <dbReference type="ARBA" id="ARBA00004496"/>
    </source>
</evidence>
<keyword evidence="9" id="KW-0378">Hydrolase</keyword>
<dbReference type="GO" id="GO:0004518">
    <property type="term" value="F:nuclease activity"/>
    <property type="evidence" value="ECO:0007669"/>
    <property type="project" value="UniProtKB-KW"/>
</dbReference>